<sequence length="264" mass="28392">MRKQRFILILILCTTAIIISSLISLNVGTMNISPLEVWQTITGNGTEDQALVLFQFRLPGILLAILIGAGLATSGAVLQSITQNELAEPGIIGINAGAGFSIVLFIYFFQGEMNTDSLISVFSMPGFAFLGALVAAVVIYVLSWREGISPVRLILVGIGVNAAFQAALIIFQLKMDPQDFRQVTVWLSGDIWNTSWMFVWGLLPWMILLIPIVIWKYHALNVMTLTDAVASSLGARVEKERLILLVLAVSLAGASVAAGGGIAS</sequence>
<keyword evidence="4" id="KW-1003">Cell membrane</keyword>
<comment type="subcellular location">
    <subcellularLocation>
        <location evidence="1">Cell membrane</location>
        <topology evidence="1">Multi-pass membrane protein</topology>
    </subcellularLocation>
</comment>
<evidence type="ECO:0000313" key="9">
    <source>
        <dbReference type="EMBL" id="ENH98183.1"/>
    </source>
</evidence>
<evidence type="ECO:0000256" key="3">
    <source>
        <dbReference type="ARBA" id="ARBA00022448"/>
    </source>
</evidence>
<dbReference type="eggNOG" id="COG0609">
    <property type="taxonomic scope" value="Bacteria"/>
</dbReference>
<dbReference type="CDD" id="cd06550">
    <property type="entry name" value="TM_ABC_iron-siderophores_like"/>
    <property type="match status" value="1"/>
</dbReference>
<feature type="transmembrane region" description="Helical" evidence="8">
    <location>
        <begin position="58"/>
        <end position="78"/>
    </location>
</feature>
<evidence type="ECO:0000256" key="4">
    <source>
        <dbReference type="ARBA" id="ARBA00022475"/>
    </source>
</evidence>
<name>N4WD19_9BACI</name>
<dbReference type="Pfam" id="PF01032">
    <property type="entry name" value="FecCD"/>
    <property type="match status" value="1"/>
</dbReference>
<dbReference type="InterPro" id="IPR037294">
    <property type="entry name" value="ABC_BtuC-like"/>
</dbReference>
<keyword evidence="5 8" id="KW-0812">Transmembrane</keyword>
<organism evidence="9 10">
    <name type="scientific">Gracilibacillus halophilus YIM-C55.5</name>
    <dbReference type="NCBI Taxonomy" id="1308866"/>
    <lineage>
        <taxon>Bacteria</taxon>
        <taxon>Bacillati</taxon>
        <taxon>Bacillota</taxon>
        <taxon>Bacilli</taxon>
        <taxon>Bacillales</taxon>
        <taxon>Bacillaceae</taxon>
        <taxon>Gracilibacillus</taxon>
    </lineage>
</organism>
<evidence type="ECO:0000313" key="10">
    <source>
        <dbReference type="Proteomes" id="UP000012283"/>
    </source>
</evidence>
<dbReference type="PANTHER" id="PTHR30472">
    <property type="entry name" value="FERRIC ENTEROBACTIN TRANSPORT SYSTEM PERMEASE PROTEIN"/>
    <property type="match status" value="1"/>
</dbReference>
<dbReference type="PATRIC" id="fig|1308866.3.peg.361"/>
<accession>N4WD19</accession>
<comment type="similarity">
    <text evidence="2">Belongs to the binding-protein-dependent transport system permease family. FecCD subfamily.</text>
</comment>
<feature type="transmembrane region" description="Helical" evidence="8">
    <location>
        <begin position="7"/>
        <end position="27"/>
    </location>
</feature>
<feature type="transmembrane region" description="Helical" evidence="8">
    <location>
        <begin position="121"/>
        <end position="142"/>
    </location>
</feature>
<dbReference type="PANTHER" id="PTHR30472:SF64">
    <property type="entry name" value="IRON(3+)-HYDROXAMATE IMPORT SYSTEM PERMEASE PROTEIN FHUG"/>
    <property type="match status" value="1"/>
</dbReference>
<keyword evidence="10" id="KW-1185">Reference proteome</keyword>
<dbReference type="GO" id="GO:0022857">
    <property type="term" value="F:transmembrane transporter activity"/>
    <property type="evidence" value="ECO:0007669"/>
    <property type="project" value="InterPro"/>
</dbReference>
<evidence type="ECO:0000256" key="2">
    <source>
        <dbReference type="ARBA" id="ARBA00007935"/>
    </source>
</evidence>
<feature type="transmembrane region" description="Helical" evidence="8">
    <location>
        <begin position="90"/>
        <end position="109"/>
    </location>
</feature>
<comment type="caution">
    <text evidence="9">The sequence shown here is derived from an EMBL/GenBank/DDBJ whole genome shotgun (WGS) entry which is preliminary data.</text>
</comment>
<evidence type="ECO:0000256" key="6">
    <source>
        <dbReference type="ARBA" id="ARBA00022989"/>
    </source>
</evidence>
<protein>
    <submittedName>
        <fullName evidence="9">Ferrichrome ABC transporter permease</fullName>
    </submittedName>
</protein>
<gene>
    <name evidence="9" type="ORF">J416_01774</name>
</gene>
<dbReference type="Gene3D" id="1.10.3470.10">
    <property type="entry name" value="ABC transporter involved in vitamin B12 uptake, BtuC"/>
    <property type="match status" value="1"/>
</dbReference>
<dbReference type="GO" id="GO:0033214">
    <property type="term" value="P:siderophore-iron import into cell"/>
    <property type="evidence" value="ECO:0007669"/>
    <property type="project" value="TreeGrafter"/>
</dbReference>
<keyword evidence="6 8" id="KW-1133">Transmembrane helix</keyword>
<feature type="transmembrane region" description="Helical" evidence="8">
    <location>
        <begin position="242"/>
        <end position="263"/>
    </location>
</feature>
<evidence type="ECO:0000256" key="1">
    <source>
        <dbReference type="ARBA" id="ARBA00004651"/>
    </source>
</evidence>
<reference evidence="9 10" key="1">
    <citation type="submission" date="2013-03" db="EMBL/GenBank/DDBJ databases">
        <title>Draft genome sequence of Gracibacillus halophilus YIM-C55.5, a moderately halophilic and thermophilic organism from the Xiaochaidamu salt lake.</title>
        <authorList>
            <person name="Sugumar T."/>
            <person name="Polireddy D.R."/>
            <person name="Antony A."/>
            <person name="Madhava Y.R."/>
            <person name="Sivakumar N."/>
        </authorList>
    </citation>
    <scope>NUCLEOTIDE SEQUENCE [LARGE SCALE GENOMIC DNA]</scope>
    <source>
        <strain evidence="9 10">YIM-C55.5</strain>
    </source>
</reference>
<evidence type="ECO:0000256" key="5">
    <source>
        <dbReference type="ARBA" id="ARBA00022692"/>
    </source>
</evidence>
<proteinExistence type="inferred from homology"/>
<keyword evidence="7 8" id="KW-0472">Membrane</keyword>
<dbReference type="InterPro" id="IPR000522">
    <property type="entry name" value="ABC_transptr_permease_BtuC"/>
</dbReference>
<feature type="transmembrane region" description="Helical" evidence="8">
    <location>
        <begin position="195"/>
        <end position="215"/>
    </location>
</feature>
<dbReference type="GO" id="GO:0005886">
    <property type="term" value="C:plasma membrane"/>
    <property type="evidence" value="ECO:0007669"/>
    <property type="project" value="UniProtKB-SubCell"/>
</dbReference>
<evidence type="ECO:0000256" key="8">
    <source>
        <dbReference type="SAM" id="Phobius"/>
    </source>
</evidence>
<dbReference type="Proteomes" id="UP000012283">
    <property type="component" value="Unassembled WGS sequence"/>
</dbReference>
<keyword evidence="3" id="KW-0813">Transport</keyword>
<dbReference type="STRING" id="1308866.J416_01774"/>
<evidence type="ECO:0000256" key="7">
    <source>
        <dbReference type="ARBA" id="ARBA00023136"/>
    </source>
</evidence>
<dbReference type="AlphaFoldDB" id="N4WD19"/>
<dbReference type="EMBL" id="APML01000005">
    <property type="protein sequence ID" value="ENH98183.1"/>
    <property type="molecule type" value="Genomic_DNA"/>
</dbReference>
<dbReference type="SUPFAM" id="SSF81345">
    <property type="entry name" value="ABC transporter involved in vitamin B12 uptake, BtuC"/>
    <property type="match status" value="1"/>
</dbReference>
<feature type="transmembrane region" description="Helical" evidence="8">
    <location>
        <begin position="154"/>
        <end position="175"/>
    </location>
</feature>